<evidence type="ECO:0000313" key="3">
    <source>
        <dbReference type="Proteomes" id="UP000233458"/>
    </source>
</evidence>
<keyword evidence="2" id="KW-0614">Plasmid</keyword>
<organism evidence="2 3">
    <name type="scientific">Thalassospira marina</name>
    <dbReference type="NCBI Taxonomy" id="2048283"/>
    <lineage>
        <taxon>Bacteria</taxon>
        <taxon>Pseudomonadati</taxon>
        <taxon>Pseudomonadota</taxon>
        <taxon>Alphaproteobacteria</taxon>
        <taxon>Rhodospirillales</taxon>
        <taxon>Thalassospiraceae</taxon>
        <taxon>Thalassospira</taxon>
    </lineage>
</organism>
<keyword evidence="1" id="KW-0812">Transmembrane</keyword>
<dbReference type="EMBL" id="CP024200">
    <property type="protein sequence ID" value="AUG55849.1"/>
    <property type="molecule type" value="Genomic_DNA"/>
</dbReference>
<sequence length="95" mass="10532">MQAKIACIKLLNCRRAAPRPCRAARFFGVACLFSCLGVDVNFWALVMRVLIASYSPKCAENNRFSGEFAPPRYCFCYSRKDANSGGGACRLIRAN</sequence>
<keyword evidence="3" id="KW-1185">Reference proteome</keyword>
<evidence type="ECO:0000313" key="2">
    <source>
        <dbReference type="EMBL" id="AUG55849.1"/>
    </source>
</evidence>
<geneLocation type="plasmid" evidence="3">
    <name>pcsc3h3</name>
</geneLocation>
<feature type="transmembrane region" description="Helical" evidence="1">
    <location>
        <begin position="24"/>
        <end position="46"/>
    </location>
</feature>
<protein>
    <recommendedName>
        <fullName evidence="4">Secreted protein</fullName>
    </recommendedName>
</protein>
<evidence type="ECO:0000256" key="1">
    <source>
        <dbReference type="SAM" id="Phobius"/>
    </source>
</evidence>
<gene>
    <name evidence="2" type="ORF">CSC3H3_23760</name>
</gene>
<keyword evidence="1" id="KW-1133">Transmembrane helix</keyword>
<evidence type="ECO:0008006" key="4">
    <source>
        <dbReference type="Google" id="ProtNLM"/>
    </source>
</evidence>
<reference evidence="2 3" key="1">
    <citation type="submission" date="2017-10" db="EMBL/GenBank/DDBJ databases">
        <title>Biodiversity and function of Thalassospira species in the particle-attached aromatic-hydrocarbon-degrading consortia from the surface seawater of the China South Sea.</title>
        <authorList>
            <person name="Dong C."/>
            <person name="Liu R."/>
            <person name="Shao Z."/>
        </authorList>
    </citation>
    <scope>NUCLEOTIDE SEQUENCE [LARGE SCALE GENOMIC DNA]</scope>
    <source>
        <strain evidence="2 3">CSC3H3</strain>
        <plasmid evidence="3">pcsc3h3</plasmid>
    </source>
</reference>
<accession>A0ABN5FTQ8</accession>
<dbReference type="Proteomes" id="UP000233458">
    <property type="component" value="Plasmid pCSC3H3"/>
</dbReference>
<proteinExistence type="predicted"/>
<keyword evidence="1" id="KW-0472">Membrane</keyword>
<name>A0ABN5FTQ8_9PROT</name>